<evidence type="ECO:0000313" key="2">
    <source>
        <dbReference type="EMBL" id="MBW32514.1"/>
    </source>
</evidence>
<keyword evidence="1" id="KW-0732">Signal</keyword>
<feature type="signal peptide" evidence="1">
    <location>
        <begin position="1"/>
        <end position="21"/>
    </location>
</feature>
<dbReference type="EMBL" id="GGFM01011763">
    <property type="protein sequence ID" value="MBW32514.1"/>
    <property type="molecule type" value="Transcribed_RNA"/>
</dbReference>
<reference evidence="2" key="1">
    <citation type="submission" date="2018-01" db="EMBL/GenBank/DDBJ databases">
        <title>An insight into the sialome of Amazonian anophelines.</title>
        <authorList>
            <person name="Ribeiro J.M."/>
            <person name="Scarpassa V."/>
            <person name="Calvo E."/>
        </authorList>
    </citation>
    <scope>NUCLEOTIDE SEQUENCE</scope>
    <source>
        <tissue evidence="2">Salivary glands</tissue>
    </source>
</reference>
<organism evidence="2">
    <name type="scientific">Anopheles braziliensis</name>
    <dbReference type="NCBI Taxonomy" id="58242"/>
    <lineage>
        <taxon>Eukaryota</taxon>
        <taxon>Metazoa</taxon>
        <taxon>Ecdysozoa</taxon>
        <taxon>Arthropoda</taxon>
        <taxon>Hexapoda</taxon>
        <taxon>Insecta</taxon>
        <taxon>Pterygota</taxon>
        <taxon>Neoptera</taxon>
        <taxon>Endopterygota</taxon>
        <taxon>Diptera</taxon>
        <taxon>Nematocera</taxon>
        <taxon>Culicoidea</taxon>
        <taxon>Culicidae</taxon>
        <taxon>Anophelinae</taxon>
        <taxon>Anopheles</taxon>
    </lineage>
</organism>
<name>A0A2M3ZVD6_9DIPT</name>
<evidence type="ECO:0000256" key="1">
    <source>
        <dbReference type="SAM" id="SignalP"/>
    </source>
</evidence>
<sequence length="88" mass="10193">MSLHCFISCVIVSGIVTAVRGDFICRNKVEEMIDRRQLVSIWQQRMKQNVQWNGIFLVLLCCSSQKKEKCRKCPLMHSSLLVHLLCIV</sequence>
<accession>A0A2M3ZVD6</accession>
<proteinExistence type="predicted"/>
<dbReference type="AlphaFoldDB" id="A0A2M3ZVD6"/>
<protein>
    <submittedName>
        <fullName evidence="2">Putative secreted peptide</fullName>
    </submittedName>
</protein>
<feature type="chain" id="PRO_5014617215" evidence="1">
    <location>
        <begin position="22"/>
        <end position="88"/>
    </location>
</feature>